<dbReference type="PROSITE" id="PS00041">
    <property type="entry name" value="HTH_ARAC_FAMILY_1"/>
    <property type="match status" value="1"/>
</dbReference>
<dbReference type="GO" id="GO:0003700">
    <property type="term" value="F:DNA-binding transcription factor activity"/>
    <property type="evidence" value="ECO:0007669"/>
    <property type="project" value="InterPro"/>
</dbReference>
<dbReference type="InterPro" id="IPR018062">
    <property type="entry name" value="HTH_AraC-typ_CS"/>
</dbReference>
<proteinExistence type="predicted"/>
<dbReference type="PRINTS" id="PR00032">
    <property type="entry name" value="HTHARAC"/>
</dbReference>
<keyword evidence="2" id="KW-0238">DNA-binding</keyword>
<evidence type="ECO:0000259" key="5">
    <source>
        <dbReference type="PROSITE" id="PS01124"/>
    </source>
</evidence>
<accession>A0A650F512</accession>
<name>A0A650F512_9FIRM</name>
<keyword evidence="4" id="KW-0812">Transmembrane</keyword>
<dbReference type="PANTHER" id="PTHR43280:SF2">
    <property type="entry name" value="HTH-TYPE TRANSCRIPTIONAL REGULATOR EXSA"/>
    <property type="match status" value="1"/>
</dbReference>
<evidence type="ECO:0000313" key="6">
    <source>
        <dbReference type="EMBL" id="QGT51255.1"/>
    </source>
</evidence>
<dbReference type="AlphaFoldDB" id="A0A650F512"/>
<dbReference type="EMBL" id="MN577573">
    <property type="protein sequence ID" value="QGT51255.1"/>
    <property type="molecule type" value="Genomic_DNA"/>
</dbReference>
<dbReference type="InterPro" id="IPR009057">
    <property type="entry name" value="Homeodomain-like_sf"/>
</dbReference>
<dbReference type="InterPro" id="IPR018060">
    <property type="entry name" value="HTH_AraC"/>
</dbReference>
<reference evidence="6" key="1">
    <citation type="journal article" date="2020" name="J. ISSAAS">
        <title>Lactobacilli and other gastrointestinal microbiota of Peromyscus leucopus, reservoir host for agents of Lyme disease and other zoonoses in North America.</title>
        <authorList>
            <person name="Milovic A."/>
            <person name="Bassam K."/>
            <person name="Shao H."/>
            <person name="Chatzistamou I."/>
            <person name="Tufts D.M."/>
            <person name="Diuk-Wasser M."/>
            <person name="Barbour A.G."/>
        </authorList>
    </citation>
    <scope>NUCLEOTIDE SEQUENCE</scope>
    <source>
        <strain evidence="6">LL40</strain>
    </source>
</reference>
<dbReference type="GO" id="GO:0043565">
    <property type="term" value="F:sequence-specific DNA binding"/>
    <property type="evidence" value="ECO:0007669"/>
    <property type="project" value="InterPro"/>
</dbReference>
<keyword evidence="4" id="KW-0472">Membrane</keyword>
<keyword evidence="4" id="KW-1133">Transmembrane helix</keyword>
<organism evidence="6">
    <name type="scientific">uncultured Bacillota bacterium</name>
    <dbReference type="NCBI Taxonomy" id="344338"/>
    <lineage>
        <taxon>Bacteria</taxon>
        <taxon>Bacillati</taxon>
        <taxon>Bacillota</taxon>
        <taxon>environmental samples</taxon>
    </lineage>
</organism>
<evidence type="ECO:0000256" key="2">
    <source>
        <dbReference type="ARBA" id="ARBA00023125"/>
    </source>
</evidence>
<keyword evidence="3" id="KW-0804">Transcription</keyword>
<sequence length="716" mass="83180">MKEQRFQSIARLFHNFRTKQILVRMMAGYVSVLLVILLFNVCIYFYLKPILIQEKVDNTKNYLSYISQQTDVQLFDVKKNMHKFLEESDVLRNGGYSENVIRQMQLTKDLIYMMATCPMIENAAIYDPDSTIVVTNEGTCSKEALVRKIQECSTLLPEEIRVCIDTNRHFDYFPVRAGEKPTPVFYTGISYSSAKNYKMIVFADGPQIQDMLTNSMVEEYAQTYIVNQEFDTILSIDESQFDKNLVDKKLRYNGHTMLVCESEFQDWTYISVLNDQRIVQNLGFMKNTFLLLLSLMFIICAAICIRFVKQYYTPISNIIDNYMLTLHSGKTEFEAISETIDFLREKEQQSEEKEILSGILHSGFYEKNIDSLFAYASFRVAVARGETKRIDEADVEEIFRTEEELICKVIYDQHNGCTLILNGNDLNYHRVFSVLFRLQRLFREKYDVFIAFGVSDICEQLMDLHEAYRAATKAIDYGDSSQEACIYIKQDLAETNQRLYMPIDFEQSMTECVYVRNYDGIRTLIEDVFRQNKGVPNVYLHSAVMSMCNAYENICKKLENTPVLSEEIVNHEYRVPVIEEHLIAAFTGLEGDMVKENRVDAVRNYVTMYIAENYSDPTISIEMIAEDIQLSASYVSTLFKKATGIAFSQYLLQYRIDAAKELLHNSREKISVISEKAGFGTYNNFVRMFKKKTGVSPSQYRMINQRMEDKKDNETI</sequence>
<dbReference type="Gene3D" id="1.10.10.60">
    <property type="entry name" value="Homeodomain-like"/>
    <property type="match status" value="2"/>
</dbReference>
<evidence type="ECO:0000256" key="4">
    <source>
        <dbReference type="SAM" id="Phobius"/>
    </source>
</evidence>
<evidence type="ECO:0000256" key="1">
    <source>
        <dbReference type="ARBA" id="ARBA00023015"/>
    </source>
</evidence>
<dbReference type="PROSITE" id="PS01124">
    <property type="entry name" value="HTH_ARAC_FAMILY_2"/>
    <property type="match status" value="1"/>
</dbReference>
<dbReference type="PANTHER" id="PTHR43280">
    <property type="entry name" value="ARAC-FAMILY TRANSCRIPTIONAL REGULATOR"/>
    <property type="match status" value="1"/>
</dbReference>
<protein>
    <recommendedName>
        <fullName evidence="5">HTH araC/xylS-type domain-containing protein</fullName>
    </recommendedName>
</protein>
<gene>
    <name evidence="6" type="ORF">Firmicute1046_3310</name>
</gene>
<dbReference type="Pfam" id="PF12833">
    <property type="entry name" value="HTH_18"/>
    <property type="match status" value="1"/>
</dbReference>
<feature type="transmembrane region" description="Helical" evidence="4">
    <location>
        <begin position="21"/>
        <end position="47"/>
    </location>
</feature>
<keyword evidence="1" id="KW-0805">Transcription regulation</keyword>
<dbReference type="InterPro" id="IPR020449">
    <property type="entry name" value="Tscrpt_reg_AraC-type_HTH"/>
</dbReference>
<feature type="domain" description="HTH araC/xylS-type" evidence="5">
    <location>
        <begin position="604"/>
        <end position="703"/>
    </location>
</feature>
<evidence type="ECO:0000256" key="3">
    <source>
        <dbReference type="ARBA" id="ARBA00023163"/>
    </source>
</evidence>
<dbReference type="SUPFAM" id="SSF46689">
    <property type="entry name" value="Homeodomain-like"/>
    <property type="match status" value="2"/>
</dbReference>
<dbReference type="SMART" id="SM00342">
    <property type="entry name" value="HTH_ARAC"/>
    <property type="match status" value="1"/>
</dbReference>